<dbReference type="Pfam" id="PF02607">
    <property type="entry name" value="B12-binding_2"/>
    <property type="match status" value="1"/>
</dbReference>
<dbReference type="InterPro" id="IPR036724">
    <property type="entry name" value="Cobalamin-bd_sf"/>
</dbReference>
<dbReference type="SMART" id="SM01018">
    <property type="entry name" value="B12-binding_2"/>
    <property type="match status" value="1"/>
</dbReference>
<dbReference type="PROSITE" id="PS51332">
    <property type="entry name" value="B12_BINDING"/>
    <property type="match status" value="1"/>
</dbReference>
<evidence type="ECO:0000256" key="2">
    <source>
        <dbReference type="ARBA" id="ARBA00023285"/>
    </source>
</evidence>
<dbReference type="RefSeq" id="WP_019225554.1">
    <property type="nucleotide sequence ID" value="NZ_CP007033.1"/>
</dbReference>
<reference evidence="4 5" key="1">
    <citation type="journal article" date="2013" name="Stand. Genomic Sci.">
        <title>Complete genome sequence of Dehalobacter restrictus PER-K23(T.).</title>
        <authorList>
            <person name="Kruse T."/>
            <person name="Maillard J."/>
            <person name="Goodwin L."/>
            <person name="Woyke T."/>
            <person name="Teshima H."/>
            <person name="Bruce D."/>
            <person name="Detter C."/>
            <person name="Tapia R."/>
            <person name="Han C."/>
            <person name="Huntemann M."/>
            <person name="Wei C.L."/>
            <person name="Han J."/>
            <person name="Chen A."/>
            <person name="Kyrpides N."/>
            <person name="Szeto E."/>
            <person name="Markowitz V."/>
            <person name="Ivanova N."/>
            <person name="Pagani I."/>
            <person name="Pati A."/>
            <person name="Pitluck S."/>
            <person name="Nolan M."/>
            <person name="Holliger C."/>
            <person name="Smidt H."/>
        </authorList>
    </citation>
    <scope>NUCLEOTIDE SEQUENCE [LARGE SCALE GENOMIC DNA]</scope>
    <source>
        <strain evidence="5">DSM 9455</strain>
    </source>
</reference>
<keyword evidence="2" id="KW-0170">Cobalt</keyword>
<dbReference type="Pfam" id="PF02310">
    <property type="entry name" value="B12-binding"/>
    <property type="match status" value="1"/>
</dbReference>
<dbReference type="Gene3D" id="3.40.50.280">
    <property type="entry name" value="Cobalamin-binding domain"/>
    <property type="match status" value="1"/>
</dbReference>
<keyword evidence="1" id="KW-0479">Metal-binding</keyword>
<accession>A0ABN4BUZ3</accession>
<name>A0ABN4BUZ3_DEHRP</name>
<gene>
    <name evidence="4" type="ORF">DEHRE_06870</name>
</gene>
<feature type="domain" description="B12-binding" evidence="3">
    <location>
        <begin position="87"/>
        <end position="212"/>
    </location>
</feature>
<evidence type="ECO:0000256" key="1">
    <source>
        <dbReference type="ARBA" id="ARBA00022723"/>
    </source>
</evidence>
<dbReference type="InterPro" id="IPR003759">
    <property type="entry name" value="Cbl-bd_cap"/>
</dbReference>
<dbReference type="Proteomes" id="UP000018934">
    <property type="component" value="Chromosome"/>
</dbReference>
<dbReference type="Gene3D" id="1.10.1240.10">
    <property type="entry name" value="Methionine synthase domain"/>
    <property type="match status" value="1"/>
</dbReference>
<sequence>MDYKVSEYVKMLDINSAKEEVERMLSQKIEPKEIRNQIFLGLTEVGRKYERGEYFIGDLIVSGMLVKEVLALEEMKDSSSANSPQNKGRILIGTVCDDIHDIGKDIMTELLASGGIEVINLGVDVPPQKFVEGIRKYNPDILGLSCTMTTSINYIFKTIDVIKDAGLRDNLKIIIGGTAISKKYSNINLADEIVNDAYKGLKICQEWVGKNS</sequence>
<dbReference type="PANTHER" id="PTHR45833:SF1">
    <property type="entry name" value="METHIONINE SYNTHASE"/>
    <property type="match status" value="1"/>
</dbReference>
<evidence type="ECO:0000313" key="5">
    <source>
        <dbReference type="Proteomes" id="UP000018934"/>
    </source>
</evidence>
<dbReference type="InterPro" id="IPR006158">
    <property type="entry name" value="Cobalamin-bd"/>
</dbReference>
<keyword evidence="5" id="KW-1185">Reference proteome</keyword>
<dbReference type="PANTHER" id="PTHR45833">
    <property type="entry name" value="METHIONINE SYNTHASE"/>
    <property type="match status" value="1"/>
</dbReference>
<dbReference type="InterPro" id="IPR050554">
    <property type="entry name" value="Met_Synthase/Corrinoid"/>
</dbReference>
<protein>
    <submittedName>
        <fullName evidence="4">Cobalamin-binding protein</fullName>
    </submittedName>
</protein>
<dbReference type="SUPFAM" id="SSF47644">
    <property type="entry name" value="Methionine synthase domain"/>
    <property type="match status" value="1"/>
</dbReference>
<dbReference type="SUPFAM" id="SSF52242">
    <property type="entry name" value="Cobalamin (vitamin B12)-binding domain"/>
    <property type="match status" value="1"/>
</dbReference>
<organism evidence="4 5">
    <name type="scientific">Dehalobacter restrictus (strain DSM 9455 / PER-K23)</name>
    <dbReference type="NCBI Taxonomy" id="871738"/>
    <lineage>
        <taxon>Bacteria</taxon>
        <taxon>Bacillati</taxon>
        <taxon>Bacillota</taxon>
        <taxon>Clostridia</taxon>
        <taxon>Eubacteriales</taxon>
        <taxon>Desulfitobacteriaceae</taxon>
        <taxon>Dehalobacter</taxon>
    </lineage>
</organism>
<dbReference type="InterPro" id="IPR036594">
    <property type="entry name" value="Meth_synthase_dom"/>
</dbReference>
<evidence type="ECO:0000259" key="3">
    <source>
        <dbReference type="PROSITE" id="PS51332"/>
    </source>
</evidence>
<dbReference type="EMBL" id="CP007033">
    <property type="protein sequence ID" value="AHF09835.1"/>
    <property type="molecule type" value="Genomic_DNA"/>
</dbReference>
<proteinExistence type="predicted"/>
<evidence type="ECO:0000313" key="4">
    <source>
        <dbReference type="EMBL" id="AHF09835.1"/>
    </source>
</evidence>